<dbReference type="PANTHER" id="PTHR47829:SF1">
    <property type="entry name" value="HAD FAMILY PHOSPHATASE"/>
    <property type="match status" value="1"/>
</dbReference>
<keyword evidence="1" id="KW-1185">Reference proteome</keyword>
<reference evidence="2" key="1">
    <citation type="submission" date="2022-11" db="UniProtKB">
        <authorList>
            <consortium name="WormBaseParasite"/>
        </authorList>
    </citation>
    <scope>IDENTIFICATION</scope>
</reference>
<dbReference type="AlphaFoldDB" id="A0A915DML5"/>
<proteinExistence type="predicted"/>
<dbReference type="SUPFAM" id="SSF56784">
    <property type="entry name" value="HAD-like"/>
    <property type="match status" value="1"/>
</dbReference>
<dbReference type="InterPro" id="IPR036412">
    <property type="entry name" value="HAD-like_sf"/>
</dbReference>
<dbReference type="Proteomes" id="UP000887574">
    <property type="component" value="Unplaced"/>
</dbReference>
<dbReference type="SFLD" id="SFLDS00003">
    <property type="entry name" value="Haloacid_Dehalogenase"/>
    <property type="match status" value="1"/>
</dbReference>
<dbReference type="InterPro" id="IPR006439">
    <property type="entry name" value="HAD-SF_hydro_IA"/>
</dbReference>
<dbReference type="NCBIfam" id="TIGR01549">
    <property type="entry name" value="HAD-SF-IA-v1"/>
    <property type="match status" value="1"/>
</dbReference>
<protein>
    <submittedName>
        <fullName evidence="2">Uncharacterized protein</fullName>
    </submittedName>
</protein>
<evidence type="ECO:0000313" key="2">
    <source>
        <dbReference type="WBParaSite" id="jg2107"/>
    </source>
</evidence>
<evidence type="ECO:0000313" key="1">
    <source>
        <dbReference type="Proteomes" id="UP000887574"/>
    </source>
</evidence>
<accession>A0A915DML5</accession>
<dbReference type="InterPro" id="IPR052898">
    <property type="entry name" value="ACAD10-like"/>
</dbReference>
<dbReference type="InterPro" id="IPR023214">
    <property type="entry name" value="HAD_sf"/>
</dbReference>
<organism evidence="1 2">
    <name type="scientific">Ditylenchus dipsaci</name>
    <dbReference type="NCBI Taxonomy" id="166011"/>
    <lineage>
        <taxon>Eukaryota</taxon>
        <taxon>Metazoa</taxon>
        <taxon>Ecdysozoa</taxon>
        <taxon>Nematoda</taxon>
        <taxon>Chromadorea</taxon>
        <taxon>Rhabditida</taxon>
        <taxon>Tylenchina</taxon>
        <taxon>Tylenchomorpha</taxon>
        <taxon>Sphaerularioidea</taxon>
        <taxon>Anguinidae</taxon>
        <taxon>Anguininae</taxon>
        <taxon>Ditylenchus</taxon>
    </lineage>
</organism>
<dbReference type="Gene3D" id="3.40.50.1000">
    <property type="entry name" value="HAD superfamily/HAD-like"/>
    <property type="match status" value="1"/>
</dbReference>
<sequence length="195" mass="22084">MTKILEANGKFKAILFDMGGVIIRYKNPEIIQSLTKKAQAQTDFKKVLADYEIGISCVEEINHLFDHFFRLKEAESYEEAILEEFMGEHDEHIAKAIAILKQKGYKIGLLTNNGYWSKEKKNTTIIRNTSDFDLVIESCRVGLRKPDPKFFKLAAEKLDLECHESAVGMTPIQVVYGDGLSAVKRLESLLAVNLV</sequence>
<dbReference type="PANTHER" id="PTHR47829">
    <property type="entry name" value="HYDROLASE, PUTATIVE (AFU_ORTHOLOGUE AFUA_1G12880)-RELATED"/>
    <property type="match status" value="1"/>
</dbReference>
<dbReference type="SFLD" id="SFLDG01129">
    <property type="entry name" value="C1.5:_HAD__Beta-PGM__Phosphata"/>
    <property type="match status" value="1"/>
</dbReference>
<dbReference type="Pfam" id="PF00702">
    <property type="entry name" value="Hydrolase"/>
    <property type="match status" value="1"/>
</dbReference>
<dbReference type="WBParaSite" id="jg2107">
    <property type="protein sequence ID" value="jg2107"/>
    <property type="gene ID" value="jg2107"/>
</dbReference>
<name>A0A915DML5_9BILA</name>